<dbReference type="CDD" id="cd07389">
    <property type="entry name" value="MPP_PhoD"/>
    <property type="match status" value="1"/>
</dbReference>
<evidence type="ECO:0000259" key="3">
    <source>
        <dbReference type="Pfam" id="PF16655"/>
    </source>
</evidence>
<sequence>MYTNFTLIAVMVLSLLYQQYHEEIYEFIQVFRQDNAVAGIPGHDQFHYNINFDLLNRTVATLDTDNVNAKLDHSLLKPISPYAQLKVEFQHGVASGDPLSDKIILWTRITPEVPVSLSQYDLVPLSFKISDENDAIVQEGWTWTSSVIDYTVKLDIDGLSPDHRYSYQFQYSDSAVSTIGQTRTLPDPEDPLEDSSVKLAIYSCSNYAGGYYHAYKFPLIKQTIDFVIHLGDYIYEYSREEYVDGTEIGRAHEPAHECYTLEDYRIRYASYRLDLDLQASHAGYPWILVWDDHEVTDNSYHSGSVHSKGYEFVIRKDQATQAYFEWLPIRPVSLDRNKIWRGFQFGKLMGVSMLDTRNYDRDLTDIYDNQELIHGLKEYEQRSILGFDQEAWLERELMSNKESGIVWNFISSQCVVNSLNLSMPLSGGLGWPFEKANQDSWDGYVANRNRLLNFIKDNQLDNTVVLSGDFHIAIASELSLDGEEYDVKTGLGSLAVEFTTSAVSSPSTFPREFSYEQCLPLSEELVDQNNLVWNEGYWRGYYEMSVSHEEIHVKYFGVDVKKKQLNVSDEILLAEFTVKQGQNKIDRESAKAYRGVLNHAI</sequence>
<keyword evidence="1" id="KW-0732">Signal</keyword>
<feature type="domain" description="Phospholipase D N-terminal" evidence="3">
    <location>
        <begin position="91"/>
        <end position="184"/>
    </location>
</feature>
<evidence type="ECO:0000313" key="5">
    <source>
        <dbReference type="Proteomes" id="UP000774326"/>
    </source>
</evidence>
<dbReference type="InterPro" id="IPR038607">
    <property type="entry name" value="PhoD-like_sf"/>
</dbReference>
<keyword evidence="5" id="KW-1185">Reference proteome</keyword>
<reference evidence="4" key="2">
    <citation type="submission" date="2021-01" db="EMBL/GenBank/DDBJ databases">
        <authorList>
            <person name="Schikora-Tamarit M.A."/>
        </authorList>
    </citation>
    <scope>NUCLEOTIDE SEQUENCE</scope>
    <source>
        <strain evidence="4">CBS2887</strain>
    </source>
</reference>
<dbReference type="Proteomes" id="UP000774326">
    <property type="component" value="Unassembled WGS sequence"/>
</dbReference>
<dbReference type="Pfam" id="PF09423">
    <property type="entry name" value="PhoD"/>
    <property type="match status" value="1"/>
</dbReference>
<evidence type="ECO:0000259" key="2">
    <source>
        <dbReference type="Pfam" id="PF09423"/>
    </source>
</evidence>
<dbReference type="InterPro" id="IPR052900">
    <property type="entry name" value="Phospholipid_Metab_Enz"/>
</dbReference>
<dbReference type="SUPFAM" id="SSF56300">
    <property type="entry name" value="Metallo-dependent phosphatases"/>
    <property type="match status" value="1"/>
</dbReference>
<dbReference type="InterPro" id="IPR032093">
    <property type="entry name" value="PhoD_N"/>
</dbReference>
<proteinExistence type="predicted"/>
<dbReference type="OrthoDB" id="9992270at2759"/>
<organism evidence="4 5">
    <name type="scientific">Wickerhamomyces pijperi</name>
    <name type="common">Yeast</name>
    <name type="synonym">Pichia pijperi</name>
    <dbReference type="NCBI Taxonomy" id="599730"/>
    <lineage>
        <taxon>Eukaryota</taxon>
        <taxon>Fungi</taxon>
        <taxon>Dikarya</taxon>
        <taxon>Ascomycota</taxon>
        <taxon>Saccharomycotina</taxon>
        <taxon>Saccharomycetes</taxon>
        <taxon>Phaffomycetales</taxon>
        <taxon>Wickerhamomycetaceae</taxon>
        <taxon>Wickerhamomyces</taxon>
    </lineage>
</organism>
<dbReference type="PANTHER" id="PTHR43606:SF7">
    <property type="entry name" value="PHOSPHATASE, PUTATIVE (AFU_ORTHOLOGUE AFUA_6G08710)-RELATED"/>
    <property type="match status" value="1"/>
</dbReference>
<feature type="domain" description="PhoD-like phosphatase metallophosphatase" evidence="2">
    <location>
        <begin position="199"/>
        <end position="555"/>
    </location>
</feature>
<feature type="signal peptide" evidence="1">
    <location>
        <begin position="1"/>
        <end position="21"/>
    </location>
</feature>
<evidence type="ECO:0000256" key="1">
    <source>
        <dbReference type="SAM" id="SignalP"/>
    </source>
</evidence>
<name>A0A9P8Q5B8_WICPI</name>
<dbReference type="AlphaFoldDB" id="A0A9P8Q5B8"/>
<dbReference type="Gene3D" id="3.60.21.70">
    <property type="entry name" value="PhoD-like phosphatase"/>
    <property type="match status" value="1"/>
</dbReference>
<reference evidence="4" key="1">
    <citation type="journal article" date="2021" name="Open Biol.">
        <title>Shared evolutionary footprints suggest mitochondrial oxidative damage underlies multiple complex I losses in fungi.</title>
        <authorList>
            <person name="Schikora-Tamarit M.A."/>
            <person name="Marcet-Houben M."/>
            <person name="Nosek J."/>
            <person name="Gabaldon T."/>
        </authorList>
    </citation>
    <scope>NUCLEOTIDE SEQUENCE</scope>
    <source>
        <strain evidence="4">CBS2887</strain>
    </source>
</reference>
<dbReference type="InterPro" id="IPR029052">
    <property type="entry name" value="Metallo-depent_PP-like"/>
</dbReference>
<evidence type="ECO:0008006" key="6">
    <source>
        <dbReference type="Google" id="ProtNLM"/>
    </source>
</evidence>
<protein>
    <recommendedName>
        <fullName evidence="6">Alkaline phosphatase</fullName>
    </recommendedName>
</protein>
<dbReference type="Pfam" id="PF16655">
    <property type="entry name" value="PhoD_N"/>
    <property type="match status" value="1"/>
</dbReference>
<dbReference type="InterPro" id="IPR018946">
    <property type="entry name" value="PhoD-like_MPP"/>
</dbReference>
<dbReference type="EMBL" id="JAEUBG010003142">
    <property type="protein sequence ID" value="KAH3683415.1"/>
    <property type="molecule type" value="Genomic_DNA"/>
</dbReference>
<feature type="chain" id="PRO_5040254121" description="Alkaline phosphatase" evidence="1">
    <location>
        <begin position="22"/>
        <end position="601"/>
    </location>
</feature>
<comment type="caution">
    <text evidence="4">The sequence shown here is derived from an EMBL/GenBank/DDBJ whole genome shotgun (WGS) entry which is preliminary data.</text>
</comment>
<gene>
    <name evidence="4" type="ORF">WICPIJ_005634</name>
</gene>
<dbReference type="PANTHER" id="PTHR43606">
    <property type="entry name" value="PHOSPHATASE, PUTATIVE (AFU_ORTHOLOGUE AFUA_6G08710)-RELATED"/>
    <property type="match status" value="1"/>
</dbReference>
<accession>A0A9P8Q5B8</accession>
<dbReference type="Gene3D" id="2.60.40.380">
    <property type="entry name" value="Purple acid phosphatase-like, N-terminal"/>
    <property type="match status" value="1"/>
</dbReference>
<evidence type="ECO:0000313" key="4">
    <source>
        <dbReference type="EMBL" id="KAH3683415.1"/>
    </source>
</evidence>